<dbReference type="SMART" id="SM00474">
    <property type="entry name" value="35EXOc"/>
    <property type="match status" value="1"/>
</dbReference>
<dbReference type="GO" id="GO:0071036">
    <property type="term" value="P:nuclear polyadenylation-dependent snoRNA catabolic process"/>
    <property type="evidence" value="ECO:0007669"/>
    <property type="project" value="TreeGrafter"/>
</dbReference>
<evidence type="ECO:0000313" key="11">
    <source>
        <dbReference type="EMBL" id="CCE78698.1"/>
    </source>
</evidence>
<evidence type="ECO:0000256" key="5">
    <source>
        <dbReference type="ARBA" id="ARBA00022835"/>
    </source>
</evidence>
<dbReference type="Pfam" id="PF00570">
    <property type="entry name" value="HRDC"/>
    <property type="match status" value="1"/>
</dbReference>
<keyword evidence="12" id="KW-1185">Reference proteome</keyword>
<evidence type="ECO:0000313" key="12">
    <source>
        <dbReference type="Proteomes" id="UP000005222"/>
    </source>
</evidence>
<organism evidence="11 12">
    <name type="scientific">Pichia sorbitophila (strain ATCC MYA-4447 / BCRC 22081 / CBS 7064 / NBRC 10061 / NRRL Y-12695)</name>
    <name type="common">Hybrid yeast</name>
    <dbReference type="NCBI Taxonomy" id="559304"/>
    <lineage>
        <taxon>Eukaryota</taxon>
        <taxon>Fungi</taxon>
        <taxon>Dikarya</taxon>
        <taxon>Ascomycota</taxon>
        <taxon>Saccharomycotina</taxon>
        <taxon>Pichiomycetes</taxon>
        <taxon>Debaryomycetaceae</taxon>
        <taxon>Millerozyma</taxon>
    </lineage>
</organism>
<dbReference type="CDD" id="cd06147">
    <property type="entry name" value="Rrp6p_like_exo"/>
    <property type="match status" value="1"/>
</dbReference>
<dbReference type="GO" id="GO:0000467">
    <property type="term" value="P:exonucleolytic trimming to generate mature 3'-end of 5.8S rRNA from tricistronic rRNA transcript (SSU-rRNA, 5.8S rRNA, LSU-rRNA)"/>
    <property type="evidence" value="ECO:0007669"/>
    <property type="project" value="InterPro"/>
</dbReference>
<evidence type="ECO:0000256" key="1">
    <source>
        <dbReference type="ARBA" id="ARBA00004123"/>
    </source>
</evidence>
<dbReference type="PANTHER" id="PTHR12124:SF47">
    <property type="entry name" value="EXOSOME COMPONENT 10"/>
    <property type="match status" value="1"/>
</dbReference>
<feature type="domain" description="HRDC" evidence="10">
    <location>
        <begin position="455"/>
        <end position="536"/>
    </location>
</feature>
<dbReference type="FunCoup" id="G8YPW3">
    <property type="interactions" value="1681"/>
</dbReference>
<dbReference type="GO" id="GO:0000176">
    <property type="term" value="C:nuclear exosome (RNase complex)"/>
    <property type="evidence" value="ECO:0007669"/>
    <property type="project" value="InterPro"/>
</dbReference>
<dbReference type="Pfam" id="PF01612">
    <property type="entry name" value="DNA_pol_A_exo1"/>
    <property type="match status" value="1"/>
</dbReference>
<keyword evidence="4" id="KW-0378">Hydrolase</keyword>
<keyword evidence="6" id="KW-0269">Exonuclease</keyword>
<proteinExistence type="inferred from homology"/>
<reference evidence="11 12" key="1">
    <citation type="journal article" date="2012" name="G3 (Bethesda)">
        <title>Pichia sorbitophila, an interspecies yeast hybrid reveals early steps of genome resolution following polyploidization.</title>
        <authorList>
            <person name="Leh Louis V."/>
            <person name="Despons L."/>
            <person name="Friedrich A."/>
            <person name="Martin T."/>
            <person name="Durrens P."/>
            <person name="Casaregola S."/>
            <person name="Neuveglise C."/>
            <person name="Fairhead C."/>
            <person name="Marck C."/>
            <person name="Cruz J.A."/>
            <person name="Straub M.L."/>
            <person name="Kugler V."/>
            <person name="Sacerdot C."/>
            <person name="Uzunov Z."/>
            <person name="Thierry A."/>
            <person name="Weiss S."/>
            <person name="Bleykasten C."/>
            <person name="De Montigny J."/>
            <person name="Jacques N."/>
            <person name="Jung P."/>
            <person name="Lemaire M."/>
            <person name="Mallet S."/>
            <person name="Morel G."/>
            <person name="Richard G.F."/>
            <person name="Sarkar A."/>
            <person name="Savel G."/>
            <person name="Schacherer J."/>
            <person name="Seret M.L."/>
            <person name="Talla E."/>
            <person name="Samson G."/>
            <person name="Jubin C."/>
            <person name="Poulain J."/>
            <person name="Vacherie B."/>
            <person name="Barbe V."/>
            <person name="Pelletier E."/>
            <person name="Sherman D.J."/>
            <person name="Westhof E."/>
            <person name="Weissenbach J."/>
            <person name="Baret P.V."/>
            <person name="Wincker P."/>
            <person name="Gaillardin C."/>
            <person name="Dujon B."/>
            <person name="Souciet J.L."/>
        </authorList>
    </citation>
    <scope>NUCLEOTIDE SEQUENCE [LARGE SCALE GENOMIC DNA]</scope>
    <source>
        <strain evidence="12">ATCC MYA-4447 / BCRC 22081 / CBS 7064 / NBRC 10061 / NRRL Y-12695</strain>
    </source>
</reference>
<feature type="region of interest" description="Disordered" evidence="9">
    <location>
        <begin position="638"/>
        <end position="672"/>
    </location>
</feature>
<dbReference type="GO" id="GO:0000175">
    <property type="term" value="F:3'-5'-RNA exonuclease activity"/>
    <property type="evidence" value="ECO:0007669"/>
    <property type="project" value="InterPro"/>
</dbReference>
<dbReference type="InterPro" id="IPR012588">
    <property type="entry name" value="Exosome-assoc_fac_Rrp6_N"/>
</dbReference>
<dbReference type="InterPro" id="IPR045092">
    <property type="entry name" value="Rrp6-like"/>
</dbReference>
<dbReference type="Pfam" id="PF08066">
    <property type="entry name" value="PMC2NT"/>
    <property type="match status" value="1"/>
</dbReference>
<keyword evidence="7" id="KW-0539">Nucleus</keyword>
<dbReference type="InterPro" id="IPR010997">
    <property type="entry name" value="HRDC-like_sf"/>
</dbReference>
<accession>G8YPW3</accession>
<sequence length="757" mass="87059">MSRDEHRDPLDGTVPKVVQVVRAASSLAAQDVNFFKTLDGSLGQEIDSSASKLLGSISSLLNNITDEVQDSRFQKMDFDSDYAWKHITNTIDHLFEKADIKLDELSRSNAGKSEPSNTKLMYLEDKDVVNNNSNISFPTKVISKPQDNFRLKVDTTEKNPFKPKISYKPNALISYDESLRLRNPGGCSDFSFYPQPYEYEIDNQPYPEFVIQKKEPIEPKPWKETSATWVDSKEGLLSMVNELKNSTEIAVDLEHHDYRSYYGLVCLMQISNRQNDWLVDTLALRDDLEVMNEIFTNPQILKVFHGAFMDIIWLQRDLGLYIVSLFDTYHAAKKLGLSKFSLAYLLETFAKFKTSKKYQLADWRLRPLSPAMKAYARSDTHFLLYIYDQMRNKLLENDGRLQEVLYESRQVAKRRFEYTKFRPTSGTTTALVYSPLMVSNPREPYSSIMSQYNVPAFKKPLIEILFEWRDRVAKQQDESVRYIMPNQLLVTLASLNHPVDAQKVITASSYVTESVRTHAEEIANLLDMTLKQIEKQDWELMNNIYDQNEPYRHSVDSITISKDQNVFNNLYETCSRLFTTFDKDIFTQESVLFSDKIRGITDSFSVSYDKGKPTSTTTLDVCNRINFVRQKFKEMSQEKVTPNILQNDGTSTSPESPAHTAAAVQTKPREDPAEIIKLKTKKSSSVKTNSPAIVDEEAPIKYNESKRILDGTLPKSKTKNQKKRSYDPYAQGYDGPKPAKKQQRLNQGRTTTFNTRK</sequence>
<dbReference type="InterPro" id="IPR036397">
    <property type="entry name" value="RNaseH_sf"/>
</dbReference>
<dbReference type="STRING" id="559304.G8YPW3"/>
<dbReference type="PROSITE" id="PS50967">
    <property type="entry name" value="HRDC"/>
    <property type="match status" value="1"/>
</dbReference>
<comment type="subcellular location">
    <subcellularLocation>
        <location evidence="1">Nucleus</location>
    </subcellularLocation>
</comment>
<dbReference type="PANTHER" id="PTHR12124">
    <property type="entry name" value="POLYMYOSITIS/SCLERODERMA AUTOANTIGEN-RELATED"/>
    <property type="match status" value="1"/>
</dbReference>
<dbReference type="Gene3D" id="1.10.150.80">
    <property type="entry name" value="HRDC domain"/>
    <property type="match status" value="1"/>
</dbReference>
<dbReference type="GO" id="GO:0071035">
    <property type="term" value="P:nuclear polyadenylation-dependent rRNA catabolic process"/>
    <property type="evidence" value="ECO:0007669"/>
    <property type="project" value="TreeGrafter"/>
</dbReference>
<dbReference type="InterPro" id="IPR012337">
    <property type="entry name" value="RNaseH-like_sf"/>
</dbReference>
<evidence type="ECO:0000256" key="3">
    <source>
        <dbReference type="ARBA" id="ARBA00022722"/>
    </source>
</evidence>
<dbReference type="AlphaFoldDB" id="G8YPW3"/>
<evidence type="ECO:0000256" key="9">
    <source>
        <dbReference type="SAM" id="MobiDB-lite"/>
    </source>
</evidence>
<keyword evidence="3" id="KW-0540">Nuclease</keyword>
<evidence type="ECO:0000256" key="7">
    <source>
        <dbReference type="ARBA" id="ARBA00023242"/>
    </source>
</evidence>
<protein>
    <submittedName>
        <fullName evidence="11">Piso0_000726 protein</fullName>
    </submittedName>
</protein>
<evidence type="ECO:0000256" key="4">
    <source>
        <dbReference type="ARBA" id="ARBA00022801"/>
    </source>
</evidence>
<dbReference type="SUPFAM" id="SSF47819">
    <property type="entry name" value="HRDC-like"/>
    <property type="match status" value="1"/>
</dbReference>
<dbReference type="SUPFAM" id="SSF53098">
    <property type="entry name" value="Ribonuclease H-like"/>
    <property type="match status" value="1"/>
</dbReference>
<dbReference type="GO" id="GO:0071051">
    <property type="term" value="P:poly(A)-dependent snoRNA 3'-end processing"/>
    <property type="evidence" value="ECO:0007669"/>
    <property type="project" value="TreeGrafter"/>
</dbReference>
<evidence type="ECO:0000256" key="6">
    <source>
        <dbReference type="ARBA" id="ARBA00022839"/>
    </source>
</evidence>
<keyword evidence="2" id="KW-0698">rRNA processing</keyword>
<feature type="compositionally biased region" description="Polar residues" evidence="9">
    <location>
        <begin position="638"/>
        <end position="655"/>
    </location>
</feature>
<dbReference type="OrthoDB" id="2250022at2759"/>
<dbReference type="GO" id="GO:0071044">
    <property type="term" value="P:histone mRNA catabolic process"/>
    <property type="evidence" value="ECO:0007669"/>
    <property type="project" value="TreeGrafter"/>
</dbReference>
<dbReference type="GO" id="GO:0071037">
    <property type="term" value="P:nuclear polyadenylation-dependent snRNA catabolic process"/>
    <property type="evidence" value="ECO:0007669"/>
    <property type="project" value="TreeGrafter"/>
</dbReference>
<evidence type="ECO:0000256" key="2">
    <source>
        <dbReference type="ARBA" id="ARBA00022552"/>
    </source>
</evidence>
<dbReference type="GO" id="GO:0071038">
    <property type="term" value="P:TRAMP-dependent tRNA surveillance pathway"/>
    <property type="evidence" value="ECO:0007669"/>
    <property type="project" value="TreeGrafter"/>
</dbReference>
<feature type="compositionally biased region" description="Polar residues" evidence="9">
    <location>
        <begin position="744"/>
        <end position="757"/>
    </location>
</feature>
<dbReference type="GO" id="GO:0071039">
    <property type="term" value="P:nuclear polyadenylation-dependent CUT catabolic process"/>
    <property type="evidence" value="ECO:0007669"/>
    <property type="project" value="TreeGrafter"/>
</dbReference>
<name>G8YPW3_PICSO</name>
<dbReference type="GO" id="GO:0005730">
    <property type="term" value="C:nucleolus"/>
    <property type="evidence" value="ECO:0007669"/>
    <property type="project" value="TreeGrafter"/>
</dbReference>
<evidence type="ECO:0000259" key="10">
    <source>
        <dbReference type="PROSITE" id="PS50967"/>
    </source>
</evidence>
<dbReference type="GO" id="GO:0003727">
    <property type="term" value="F:single-stranded RNA binding"/>
    <property type="evidence" value="ECO:0007669"/>
    <property type="project" value="TreeGrafter"/>
</dbReference>
<dbReference type="InterPro" id="IPR002121">
    <property type="entry name" value="HRDC_dom"/>
</dbReference>
<gene>
    <name evidence="11" type="primary">Piso0_000726</name>
    <name evidence="11" type="ORF">GNLVRS01_PISO0D02775g</name>
</gene>
<dbReference type="FunFam" id="3.30.420.10:FF:000059">
    <property type="entry name" value="Exosome complex exonuclease Rrp6"/>
    <property type="match status" value="1"/>
</dbReference>
<dbReference type="InterPro" id="IPR044876">
    <property type="entry name" value="HRDC_dom_sf"/>
</dbReference>
<feature type="region of interest" description="Disordered" evidence="9">
    <location>
        <begin position="707"/>
        <end position="757"/>
    </location>
</feature>
<keyword evidence="5" id="KW-0271">Exosome</keyword>
<dbReference type="GO" id="GO:0071040">
    <property type="term" value="P:nuclear polyadenylation-dependent antisense transcript catabolic process"/>
    <property type="evidence" value="ECO:0007669"/>
    <property type="project" value="TreeGrafter"/>
</dbReference>
<dbReference type="GO" id="GO:0000166">
    <property type="term" value="F:nucleotide binding"/>
    <property type="evidence" value="ECO:0007669"/>
    <property type="project" value="InterPro"/>
</dbReference>
<dbReference type="InterPro" id="IPR002562">
    <property type="entry name" value="3'-5'_exonuclease_dom"/>
</dbReference>
<evidence type="ECO:0000256" key="8">
    <source>
        <dbReference type="ARBA" id="ARBA00043957"/>
    </source>
</evidence>
<dbReference type="InterPro" id="IPR049559">
    <property type="entry name" value="Rrp6p-like_exo"/>
</dbReference>
<dbReference type="OMA" id="TMDIIWL"/>
<dbReference type="Gene3D" id="3.30.420.10">
    <property type="entry name" value="Ribonuclease H-like superfamily/Ribonuclease H"/>
    <property type="match status" value="1"/>
</dbReference>
<comment type="similarity">
    <text evidence="8">Belongs to the exosome component 10/RRP6 family.</text>
</comment>
<dbReference type="eggNOG" id="KOG2206">
    <property type="taxonomic scope" value="Eukaryota"/>
</dbReference>
<dbReference type="InParanoid" id="G8YPW3"/>
<dbReference type="Proteomes" id="UP000005222">
    <property type="component" value="Chromosome D"/>
</dbReference>
<dbReference type="EMBL" id="FO082056">
    <property type="protein sequence ID" value="CCE78698.1"/>
    <property type="molecule type" value="Genomic_DNA"/>
</dbReference>
<dbReference type="HOGENOM" id="CLU_010129_3_2_1"/>